<dbReference type="GO" id="GO:0070475">
    <property type="term" value="P:rRNA base methylation"/>
    <property type="evidence" value="ECO:0007669"/>
    <property type="project" value="TreeGrafter"/>
</dbReference>
<dbReference type="OrthoDB" id="514248at2759"/>
<keyword evidence="2 3" id="KW-0808">Transferase</keyword>
<dbReference type="PANTHER" id="PTHR13393">
    <property type="entry name" value="SAM-DEPENDENT METHYLTRANSFERASE"/>
    <property type="match status" value="1"/>
</dbReference>
<protein>
    <submittedName>
        <fullName evidence="3">Sam-dependent methyltransferase</fullName>
    </submittedName>
</protein>
<dbReference type="InParanoid" id="A0A078ALM1"/>
<organism evidence="3 4">
    <name type="scientific">Stylonychia lemnae</name>
    <name type="common">Ciliate</name>
    <dbReference type="NCBI Taxonomy" id="5949"/>
    <lineage>
        <taxon>Eukaryota</taxon>
        <taxon>Sar</taxon>
        <taxon>Alveolata</taxon>
        <taxon>Ciliophora</taxon>
        <taxon>Intramacronucleata</taxon>
        <taxon>Spirotrichea</taxon>
        <taxon>Stichotrichia</taxon>
        <taxon>Sporadotrichida</taxon>
        <taxon>Oxytrichidae</taxon>
        <taxon>Stylonychinae</taxon>
        <taxon>Stylonychia</taxon>
    </lineage>
</organism>
<dbReference type="GO" id="GO:0008168">
    <property type="term" value="F:methyltransferase activity"/>
    <property type="evidence" value="ECO:0007669"/>
    <property type="project" value="UniProtKB-KW"/>
</dbReference>
<dbReference type="Gene3D" id="3.40.50.150">
    <property type="entry name" value="Vaccinia Virus protein VP39"/>
    <property type="match status" value="1"/>
</dbReference>
<gene>
    <name evidence="3" type="primary">Contig6598.g7058</name>
    <name evidence="3" type="ORF">STYLEM_11337</name>
</gene>
<evidence type="ECO:0000313" key="4">
    <source>
        <dbReference type="Proteomes" id="UP000039865"/>
    </source>
</evidence>
<evidence type="ECO:0000313" key="3">
    <source>
        <dbReference type="EMBL" id="CDW82307.1"/>
    </source>
</evidence>
<accession>A0A078ALM1</accession>
<sequence>MSKDLIKMNYLVCEDLMCKIVIHELKRGVGANFIYPIIGIQKYGWVFSGSDVNKESIKWAEEQIIQKNNSLKFHFNSPIRYQENDEQILDGVINIKCDKFDFTICNPPFFDSQEQRNARYSSVCPINQTEDQTSGGEIGFLCRLAHESAKYRNNIKWFTSLIGKKTTFEFMKTYLKEMILDSSDHMDDGIDYDILIATGEIEEGQTKRWLIGWKFINFNEENNS</sequence>
<dbReference type="SUPFAM" id="SSF53335">
    <property type="entry name" value="S-adenosyl-L-methionine-dependent methyltransferases"/>
    <property type="match status" value="1"/>
</dbReference>
<dbReference type="InterPro" id="IPR010286">
    <property type="entry name" value="METTL16/RlmF"/>
</dbReference>
<reference evidence="3 4" key="1">
    <citation type="submission" date="2014-06" db="EMBL/GenBank/DDBJ databases">
        <authorList>
            <person name="Swart Estienne"/>
        </authorList>
    </citation>
    <scope>NUCLEOTIDE SEQUENCE [LARGE SCALE GENOMIC DNA]</scope>
    <source>
        <strain evidence="3 4">130c</strain>
    </source>
</reference>
<name>A0A078ALM1_STYLE</name>
<dbReference type="EMBL" id="CCKQ01010790">
    <property type="protein sequence ID" value="CDW82307.1"/>
    <property type="molecule type" value="Genomic_DNA"/>
</dbReference>
<dbReference type="AlphaFoldDB" id="A0A078ALM1"/>
<dbReference type="Pfam" id="PF05971">
    <property type="entry name" value="Methyltransf_10"/>
    <property type="match status" value="1"/>
</dbReference>
<dbReference type="InterPro" id="IPR029063">
    <property type="entry name" value="SAM-dependent_MTases_sf"/>
</dbReference>
<keyword evidence="1 3" id="KW-0489">Methyltransferase</keyword>
<keyword evidence="4" id="KW-1185">Reference proteome</keyword>
<dbReference type="PANTHER" id="PTHR13393:SF0">
    <property type="entry name" value="RNA N6-ADENOSINE-METHYLTRANSFERASE METTL16"/>
    <property type="match status" value="1"/>
</dbReference>
<proteinExistence type="predicted"/>
<dbReference type="Proteomes" id="UP000039865">
    <property type="component" value="Unassembled WGS sequence"/>
</dbReference>
<evidence type="ECO:0000256" key="2">
    <source>
        <dbReference type="ARBA" id="ARBA00022679"/>
    </source>
</evidence>
<evidence type="ECO:0000256" key="1">
    <source>
        <dbReference type="ARBA" id="ARBA00022603"/>
    </source>
</evidence>